<dbReference type="FunFam" id="3.30.70.330:FF:000315">
    <property type="entry name" value="RNA-binding motif protein 28"/>
    <property type="match status" value="1"/>
</dbReference>
<evidence type="ECO:0000256" key="10">
    <source>
        <dbReference type="ARBA" id="ARBA00023187"/>
    </source>
</evidence>
<dbReference type="SMART" id="SM00360">
    <property type="entry name" value="RRM"/>
    <property type="match status" value="4"/>
</dbReference>
<comment type="subunit">
    <text evidence="13">Interacts with U1, U2, U4, U5, and U6 spliceosomal small nuclear RNAs (snRNAs).</text>
</comment>
<evidence type="ECO:0000256" key="14">
    <source>
        <dbReference type="ARBA" id="ARBA00067877"/>
    </source>
</evidence>
<name>A0A4W6DIV3_LATCA</name>
<feature type="domain" description="RRM" evidence="18">
    <location>
        <begin position="114"/>
        <end position="191"/>
    </location>
</feature>
<dbReference type="PROSITE" id="PS50102">
    <property type="entry name" value="RRM"/>
    <property type="match status" value="4"/>
</dbReference>
<evidence type="ECO:0000256" key="11">
    <source>
        <dbReference type="ARBA" id="ARBA00023242"/>
    </source>
</evidence>
<evidence type="ECO:0000256" key="6">
    <source>
        <dbReference type="ARBA" id="ARBA00022737"/>
    </source>
</evidence>
<feature type="domain" description="RRM" evidence="18">
    <location>
        <begin position="467"/>
        <end position="572"/>
    </location>
</feature>
<dbReference type="InterPro" id="IPR012677">
    <property type="entry name" value="Nucleotide-bd_a/b_plait_sf"/>
</dbReference>
<evidence type="ECO:0000256" key="7">
    <source>
        <dbReference type="ARBA" id="ARBA00022843"/>
    </source>
</evidence>
<dbReference type="FunFam" id="3.30.70.330:FF:000340">
    <property type="entry name" value="RNA-binding motif protein 28"/>
    <property type="match status" value="1"/>
</dbReference>
<feature type="region of interest" description="Disordered" evidence="17">
    <location>
        <begin position="599"/>
        <end position="720"/>
    </location>
</feature>
<feature type="compositionally biased region" description="Basic and acidic residues" evidence="17">
    <location>
        <begin position="685"/>
        <end position="695"/>
    </location>
</feature>
<evidence type="ECO:0000256" key="9">
    <source>
        <dbReference type="ARBA" id="ARBA00022990"/>
    </source>
</evidence>
<evidence type="ECO:0000256" key="4">
    <source>
        <dbReference type="ARBA" id="ARBA00022664"/>
    </source>
</evidence>
<dbReference type="PANTHER" id="PTHR48039">
    <property type="entry name" value="RNA-BINDING MOTIF PROTEIN 14B"/>
    <property type="match status" value="1"/>
</dbReference>
<evidence type="ECO:0000259" key="18">
    <source>
        <dbReference type="PROSITE" id="PS50102"/>
    </source>
</evidence>
<dbReference type="SUPFAM" id="SSF54928">
    <property type="entry name" value="RNA-binding domain, RBD"/>
    <property type="match status" value="4"/>
</dbReference>
<dbReference type="CDD" id="cd12415">
    <property type="entry name" value="RRM3_RBM28_like"/>
    <property type="match status" value="1"/>
</dbReference>
<protein>
    <recommendedName>
        <fullName evidence="14">RNA-binding protein 28</fullName>
    </recommendedName>
    <alternativeName>
        <fullName evidence="15">RNA-binding motif protein 28</fullName>
    </alternativeName>
</protein>
<comment type="function">
    <text evidence="12">Nucleolar component of the spliceosomal ribonucleoprotein complexes.</text>
</comment>
<keyword evidence="10" id="KW-0508">mRNA splicing</keyword>
<evidence type="ECO:0000256" key="2">
    <source>
        <dbReference type="ARBA" id="ARBA00022499"/>
    </source>
</evidence>
<evidence type="ECO:0000256" key="13">
    <source>
        <dbReference type="ARBA" id="ARBA00062033"/>
    </source>
</evidence>
<evidence type="ECO:0000313" key="19">
    <source>
        <dbReference type="Ensembl" id="ENSLCAP00010024803.1"/>
    </source>
</evidence>
<feature type="compositionally biased region" description="Acidic residues" evidence="17">
    <location>
        <begin position="226"/>
        <end position="303"/>
    </location>
</feature>
<feature type="domain" description="RRM" evidence="18">
    <location>
        <begin position="4"/>
        <end position="80"/>
    </location>
</feature>
<dbReference type="InterPro" id="IPR035979">
    <property type="entry name" value="RBD_domain_sf"/>
</dbReference>
<keyword evidence="3" id="KW-0597">Phosphoprotein</keyword>
<keyword evidence="8 16" id="KW-0694">RNA-binding</keyword>
<dbReference type="Gene3D" id="3.30.70.330">
    <property type="match status" value="4"/>
</dbReference>
<evidence type="ECO:0000256" key="3">
    <source>
        <dbReference type="ARBA" id="ARBA00022553"/>
    </source>
</evidence>
<proteinExistence type="predicted"/>
<evidence type="ECO:0000256" key="1">
    <source>
        <dbReference type="ARBA" id="ARBA00004604"/>
    </source>
</evidence>
<dbReference type="GO" id="GO:0005681">
    <property type="term" value="C:spliceosomal complex"/>
    <property type="evidence" value="ECO:0007669"/>
    <property type="project" value="UniProtKB-KW"/>
</dbReference>
<dbReference type="InterPro" id="IPR000504">
    <property type="entry name" value="RRM_dom"/>
</dbReference>
<reference evidence="20" key="1">
    <citation type="submission" date="2015-09" db="EMBL/GenBank/DDBJ databases">
        <authorList>
            <person name="Sai Rama Sridatta P."/>
        </authorList>
    </citation>
    <scope>NUCLEOTIDE SEQUENCE [LARGE SCALE GENOMIC DNA]</scope>
</reference>
<keyword evidence="4" id="KW-0507">mRNA processing</keyword>
<evidence type="ECO:0000256" key="16">
    <source>
        <dbReference type="PROSITE-ProRule" id="PRU00176"/>
    </source>
</evidence>
<evidence type="ECO:0000313" key="20">
    <source>
        <dbReference type="Proteomes" id="UP000314980"/>
    </source>
</evidence>
<dbReference type="Proteomes" id="UP000314980">
    <property type="component" value="Unassembled WGS sequence"/>
</dbReference>
<keyword evidence="9" id="KW-0007">Acetylation</keyword>
<dbReference type="InterPro" id="IPR051945">
    <property type="entry name" value="RRM_MRD1_RNA_proc_ribogen"/>
</dbReference>
<dbReference type="GO" id="GO:0003729">
    <property type="term" value="F:mRNA binding"/>
    <property type="evidence" value="ECO:0007669"/>
    <property type="project" value="TreeGrafter"/>
</dbReference>
<keyword evidence="20" id="KW-1185">Reference proteome</keyword>
<dbReference type="CDD" id="cd12414">
    <property type="entry name" value="RRM2_RBM28_like"/>
    <property type="match status" value="1"/>
</dbReference>
<dbReference type="STRING" id="8187.ENSLCAP00010024803"/>
<feature type="domain" description="RRM" evidence="18">
    <location>
        <begin position="315"/>
        <end position="399"/>
    </location>
</feature>
<keyword evidence="5" id="KW-0747">Spliceosome</keyword>
<feature type="region of interest" description="Disordered" evidence="17">
    <location>
        <begin position="79"/>
        <end position="107"/>
    </location>
</feature>
<dbReference type="GO" id="GO:0008380">
    <property type="term" value="P:RNA splicing"/>
    <property type="evidence" value="ECO:0007669"/>
    <property type="project" value="UniProtKB-KW"/>
</dbReference>
<gene>
    <name evidence="19" type="primary">RBM28</name>
</gene>
<feature type="region of interest" description="Disordered" evidence="17">
    <location>
        <begin position="206"/>
        <end position="304"/>
    </location>
</feature>
<dbReference type="FunFam" id="3.30.70.330:FF:000182">
    <property type="entry name" value="RNA-binding motif protein 28"/>
    <property type="match status" value="1"/>
</dbReference>
<dbReference type="GeneTree" id="ENSGT00550000074976"/>
<evidence type="ECO:0000256" key="15">
    <source>
        <dbReference type="ARBA" id="ARBA00075702"/>
    </source>
</evidence>
<dbReference type="Ensembl" id="ENSLCAT00010025341.1">
    <property type="protein sequence ID" value="ENSLCAP00010024803.1"/>
    <property type="gene ID" value="ENSLCAG00010011599.1"/>
</dbReference>
<accession>A0A4W6DIV3</accession>
<sequence length="748" mass="85028">MPAQTIFVGSLPDSATNQRLEEIFSEIGPVKQCFVVREKGAEKCRGFGYVTYSMEEDAQRALKEIKEYDGRRLSLSVAKKKIKDRKKTAPKESAAAPKESEQKSKGFRKKQLKARLIIRNLSFKCSEDDLKQEFSKFGTVLESKIPLKPDGKMRGFAFVMLRNVSEAARALNNMNLKEIKGRQVAVDWAVPKDKFIATQQSSNAGNFLQEVSSKPAVRQVDKSQSDDDDDSEEDDSEEEEGDDDDVSQEGEDDDEEEEEEEEDDDDDDDDDDDKSSLDSNDDQDESLDEDEEEDDDEEDDDDEGGKAFILIYYVITITIRNLSFDTDEEGLEEVLLRYGELNYIKIVLHPDTEHSKGCAFAQFKTKEAADRCLAASQDEAENGGIRVDGRKLLIAAAVSREDAAKLKVNKVKVETGTRNLYLAREGLIRTGTKAAEGVPEADMIKRTRFEEIKRAKLRDIHVFVSKTRLCVHNLPKSVDNKKLKALCLQAVKGSKGVRITECRVMYDKKPEKGQLMGQSLGYGFVQFQDHEHALSTLRYLNNNPDIFGPHKRPIVEFSLEDSRKLKIKELRQQKNKVCICQSVNPVWIFLQEFLQNHPVKGGAKPQSQAAGDGKGPKKAPPQNQKKDRRYSGFQTTPEVEHVDLENGKKRKKVLPFPSHRGPKIRMRDKGKQQGPPPKKARPGSNRREHQRRQMEKPTQPRNQVKAQKKTFKSRDGDRFDSLVEQYKRKLMGNSDKNTGIKRNKWFNS</sequence>
<organism evidence="19 20">
    <name type="scientific">Lates calcarifer</name>
    <name type="common">Barramundi</name>
    <name type="synonym">Holocentrus calcarifer</name>
    <dbReference type="NCBI Taxonomy" id="8187"/>
    <lineage>
        <taxon>Eukaryota</taxon>
        <taxon>Metazoa</taxon>
        <taxon>Chordata</taxon>
        <taxon>Craniata</taxon>
        <taxon>Vertebrata</taxon>
        <taxon>Euteleostomi</taxon>
        <taxon>Actinopterygii</taxon>
        <taxon>Neopterygii</taxon>
        <taxon>Teleostei</taxon>
        <taxon>Neoteleostei</taxon>
        <taxon>Acanthomorphata</taxon>
        <taxon>Carangaria</taxon>
        <taxon>Carangaria incertae sedis</taxon>
        <taxon>Centropomidae</taxon>
        <taxon>Lates</taxon>
    </lineage>
</organism>
<dbReference type="GO" id="GO:0005730">
    <property type="term" value="C:nucleolus"/>
    <property type="evidence" value="ECO:0007669"/>
    <property type="project" value="UniProtKB-SubCell"/>
</dbReference>
<evidence type="ECO:0000256" key="17">
    <source>
        <dbReference type="SAM" id="MobiDB-lite"/>
    </source>
</evidence>
<keyword evidence="7" id="KW-0832">Ubl conjugation</keyword>
<dbReference type="PANTHER" id="PTHR48039:SF5">
    <property type="entry name" value="RNA-BINDING PROTEIN 28"/>
    <property type="match status" value="1"/>
</dbReference>
<comment type="subcellular location">
    <subcellularLocation>
        <location evidence="1">Nucleus</location>
        <location evidence="1">Nucleolus</location>
    </subcellularLocation>
</comment>
<reference evidence="19" key="3">
    <citation type="submission" date="2025-09" db="UniProtKB">
        <authorList>
            <consortium name="Ensembl"/>
        </authorList>
    </citation>
    <scope>IDENTIFICATION</scope>
</reference>
<keyword evidence="2" id="KW-1017">Isopeptide bond</keyword>
<feature type="compositionally biased region" description="Basic residues" evidence="17">
    <location>
        <begin position="79"/>
        <end position="88"/>
    </location>
</feature>
<dbReference type="GO" id="GO:0006397">
    <property type="term" value="P:mRNA processing"/>
    <property type="evidence" value="ECO:0007669"/>
    <property type="project" value="UniProtKB-KW"/>
</dbReference>
<dbReference type="Pfam" id="PF00076">
    <property type="entry name" value="RRM_1"/>
    <property type="match status" value="3"/>
</dbReference>
<dbReference type="AlphaFoldDB" id="A0A4W6DIV3"/>
<dbReference type="InParanoid" id="A0A4W6DIV3"/>
<reference evidence="19" key="2">
    <citation type="submission" date="2025-08" db="UniProtKB">
        <authorList>
            <consortium name="Ensembl"/>
        </authorList>
    </citation>
    <scope>IDENTIFICATION</scope>
</reference>
<evidence type="ECO:0000256" key="8">
    <source>
        <dbReference type="ARBA" id="ARBA00022884"/>
    </source>
</evidence>
<keyword evidence="11" id="KW-0539">Nucleus</keyword>
<dbReference type="CDD" id="cd12416">
    <property type="entry name" value="RRM4_RBM28_like"/>
    <property type="match status" value="1"/>
</dbReference>
<dbReference type="CDD" id="cd12413">
    <property type="entry name" value="RRM1_RBM28_like"/>
    <property type="match status" value="1"/>
</dbReference>
<keyword evidence="6" id="KW-0677">Repeat</keyword>
<feature type="compositionally biased region" description="Basic and acidic residues" evidence="17">
    <location>
        <begin position="638"/>
        <end position="647"/>
    </location>
</feature>
<evidence type="ECO:0000256" key="12">
    <source>
        <dbReference type="ARBA" id="ARBA00053567"/>
    </source>
</evidence>
<evidence type="ECO:0000256" key="5">
    <source>
        <dbReference type="ARBA" id="ARBA00022728"/>
    </source>
</evidence>